<feature type="transmembrane region" description="Helical" evidence="2">
    <location>
        <begin position="126"/>
        <end position="148"/>
    </location>
</feature>
<gene>
    <name evidence="3" type="ORF">SAMN04487968_103300</name>
</gene>
<reference evidence="3 4" key="1">
    <citation type="submission" date="2016-10" db="EMBL/GenBank/DDBJ databases">
        <authorList>
            <person name="de Groot N.N."/>
        </authorList>
    </citation>
    <scope>NUCLEOTIDE SEQUENCE [LARGE SCALE GENOMIC DNA]</scope>
    <source>
        <strain evidence="3 4">CGMCC 1.7056</strain>
    </source>
</reference>
<keyword evidence="2" id="KW-0472">Membrane</keyword>
<dbReference type="Proteomes" id="UP000198832">
    <property type="component" value="Unassembled WGS sequence"/>
</dbReference>
<proteinExistence type="predicted"/>
<evidence type="ECO:0000256" key="2">
    <source>
        <dbReference type="SAM" id="Phobius"/>
    </source>
</evidence>
<sequence length="410" mass="43265">MSTTETSPVAPEVRLFLARVRHELVDLDPDEVTEMTDGLEADLTELVADRGPSALGSPAEYAEELRAAAGLEVRSPGRPGRRPVGESVDGLLDAVRHRADGVLARLPRDTRPLLTWLRPLWWVARAWAAIQLGAATFSAMTGVGYYFFEGGRIEPLPAMSAWSWALLAAAVVISVQVGRGRLWPGGRRGAAARVVLLVLNGVAIVAVPYLVVLMASADSGYDRGQDIGYDAGYHAGYRDGQSGGPDDQSGIFDQAGVYSDGHWVSNIYAYDASGKPLTGVQLFDQMGKPISVVRGPECPDGGPANSVVPQGWSVVAGADVDSTCSDYTALESDARVSYPWTNGAAQVGNVYPLATRLQESFLPQVDAFASSTPPTIGPFPLASVPPVSLPGITPSVQRPAATPDGATKGR</sequence>
<accession>A0A1I1G8F7</accession>
<name>A0A1I1G8F7_9ACTN</name>
<dbReference type="EMBL" id="FOLB01000003">
    <property type="protein sequence ID" value="SFC07977.1"/>
    <property type="molecule type" value="Genomic_DNA"/>
</dbReference>
<feature type="transmembrane region" description="Helical" evidence="2">
    <location>
        <begin position="160"/>
        <end position="178"/>
    </location>
</feature>
<evidence type="ECO:0000313" key="3">
    <source>
        <dbReference type="EMBL" id="SFC07977.1"/>
    </source>
</evidence>
<feature type="transmembrane region" description="Helical" evidence="2">
    <location>
        <begin position="190"/>
        <end position="215"/>
    </location>
</feature>
<keyword evidence="2" id="KW-0812">Transmembrane</keyword>
<feature type="region of interest" description="Disordered" evidence="1">
    <location>
        <begin position="387"/>
        <end position="410"/>
    </location>
</feature>
<evidence type="ECO:0000256" key="1">
    <source>
        <dbReference type="SAM" id="MobiDB-lite"/>
    </source>
</evidence>
<dbReference type="STRING" id="574651.SAMN04487968_103300"/>
<protein>
    <submittedName>
        <fullName evidence="3">Uncharacterized protein</fullName>
    </submittedName>
</protein>
<evidence type="ECO:0000313" key="4">
    <source>
        <dbReference type="Proteomes" id="UP000198832"/>
    </source>
</evidence>
<dbReference type="OrthoDB" id="5185521at2"/>
<dbReference type="AlphaFoldDB" id="A0A1I1G8F7"/>
<keyword evidence="2" id="KW-1133">Transmembrane helix</keyword>
<organism evidence="3 4">
    <name type="scientific">Nocardioides terrae</name>
    <dbReference type="NCBI Taxonomy" id="574651"/>
    <lineage>
        <taxon>Bacteria</taxon>
        <taxon>Bacillati</taxon>
        <taxon>Actinomycetota</taxon>
        <taxon>Actinomycetes</taxon>
        <taxon>Propionibacteriales</taxon>
        <taxon>Nocardioidaceae</taxon>
        <taxon>Nocardioides</taxon>
    </lineage>
</organism>
<keyword evidence="4" id="KW-1185">Reference proteome</keyword>
<dbReference type="RefSeq" id="WP_091121427.1">
    <property type="nucleotide sequence ID" value="NZ_FOLB01000003.1"/>
</dbReference>